<comment type="caution">
    <text evidence="1">The sequence shown here is derived from an EMBL/GenBank/DDBJ whole genome shotgun (WGS) entry which is preliminary data.</text>
</comment>
<accession>A0A9D9N2P0</accession>
<dbReference type="AlphaFoldDB" id="A0A9D9N2P0"/>
<gene>
    <name evidence="1" type="ORF">IAA81_08445</name>
</gene>
<dbReference type="EMBL" id="JADIMM010000097">
    <property type="protein sequence ID" value="MBO8458236.1"/>
    <property type="molecule type" value="Genomic_DNA"/>
</dbReference>
<reference evidence="1" key="1">
    <citation type="submission" date="2020-10" db="EMBL/GenBank/DDBJ databases">
        <authorList>
            <person name="Gilroy R."/>
        </authorList>
    </citation>
    <scope>NUCLEOTIDE SEQUENCE</scope>
    <source>
        <strain evidence="1">10532</strain>
    </source>
</reference>
<proteinExistence type="predicted"/>
<evidence type="ECO:0000313" key="2">
    <source>
        <dbReference type="Proteomes" id="UP000823638"/>
    </source>
</evidence>
<sequence length="71" mass="8185">MAKNQGGFREESFAVFMQAPCGRLLVKTVLKDLGMPNQYKELKKYKKTFFSAVRDSCKPVKTTVYINKDFL</sequence>
<reference evidence="1" key="2">
    <citation type="journal article" date="2021" name="PeerJ">
        <title>Extensive microbial diversity within the chicken gut microbiome revealed by metagenomics and culture.</title>
        <authorList>
            <person name="Gilroy R."/>
            <person name="Ravi A."/>
            <person name="Getino M."/>
            <person name="Pursley I."/>
            <person name="Horton D.L."/>
            <person name="Alikhan N.F."/>
            <person name="Baker D."/>
            <person name="Gharbi K."/>
            <person name="Hall N."/>
            <person name="Watson M."/>
            <person name="Adriaenssens E.M."/>
            <person name="Foster-Nyarko E."/>
            <person name="Jarju S."/>
            <person name="Secka A."/>
            <person name="Antonio M."/>
            <person name="Oren A."/>
            <person name="Chaudhuri R.R."/>
            <person name="La Ragione R."/>
            <person name="Hildebrand F."/>
            <person name="Pallen M.J."/>
        </authorList>
    </citation>
    <scope>NUCLEOTIDE SEQUENCE</scope>
    <source>
        <strain evidence="1">10532</strain>
    </source>
</reference>
<evidence type="ECO:0000313" key="1">
    <source>
        <dbReference type="EMBL" id="MBO8458236.1"/>
    </source>
</evidence>
<protein>
    <submittedName>
        <fullName evidence="1">Uncharacterized protein</fullName>
    </submittedName>
</protein>
<dbReference type="Proteomes" id="UP000823638">
    <property type="component" value="Unassembled WGS sequence"/>
</dbReference>
<organism evidence="1 2">
    <name type="scientific">Candidatus Gallitreponema excrementavium</name>
    <dbReference type="NCBI Taxonomy" id="2840840"/>
    <lineage>
        <taxon>Bacteria</taxon>
        <taxon>Pseudomonadati</taxon>
        <taxon>Spirochaetota</taxon>
        <taxon>Spirochaetia</taxon>
        <taxon>Spirochaetales</taxon>
        <taxon>Candidatus Gallitreponema</taxon>
    </lineage>
</organism>
<name>A0A9D9N2P0_9SPIR</name>